<feature type="binding site" evidence="12">
    <location>
        <position position="84"/>
    </location>
    <ligand>
        <name>Ca(2+)</name>
        <dbReference type="ChEBI" id="CHEBI:29108"/>
        <label>1</label>
    </ligand>
</feature>
<dbReference type="Gramene" id="AET1Gv20196300.1">
    <property type="protein sequence ID" value="AET1Gv20196300.1"/>
    <property type="gene ID" value="AET1Gv20196300"/>
</dbReference>
<keyword evidence="18" id="KW-1185">Reference proteome</keyword>
<dbReference type="GO" id="GO:0042744">
    <property type="term" value="P:hydrogen peroxide catabolic process"/>
    <property type="evidence" value="ECO:0007669"/>
    <property type="project" value="UniProtKB-KW"/>
</dbReference>
<evidence type="ECO:0000256" key="5">
    <source>
        <dbReference type="ARBA" id="ARBA00022723"/>
    </source>
</evidence>
<feature type="domain" description="Plant heme peroxidase family profile" evidence="16">
    <location>
        <begin position="27"/>
        <end position="358"/>
    </location>
</feature>
<evidence type="ECO:0000256" key="2">
    <source>
        <dbReference type="ARBA" id="ARBA00006873"/>
    </source>
</evidence>
<protein>
    <recommendedName>
        <fullName evidence="15">Peroxidase</fullName>
        <ecNumber evidence="15">1.11.1.7</ecNumber>
    </recommendedName>
</protein>
<dbReference type="InterPro" id="IPR002016">
    <property type="entry name" value="Haem_peroxidase"/>
</dbReference>
<feature type="binding site" evidence="12">
    <location>
        <position position="90"/>
    </location>
    <ligand>
        <name>Ca(2+)</name>
        <dbReference type="ChEBI" id="CHEBI:29108"/>
        <label>1</label>
    </ligand>
</feature>
<reference evidence="17" key="5">
    <citation type="journal article" date="2021" name="G3 (Bethesda)">
        <title>Aegilops tauschii genome assembly Aet v5.0 features greater sequence contiguity and improved annotation.</title>
        <authorList>
            <person name="Wang L."/>
            <person name="Zhu T."/>
            <person name="Rodriguez J.C."/>
            <person name="Deal K.R."/>
            <person name="Dubcovsky J."/>
            <person name="McGuire P.E."/>
            <person name="Lux T."/>
            <person name="Spannagl M."/>
            <person name="Mayer K.F.X."/>
            <person name="Baldrich P."/>
            <person name="Meyers B.C."/>
            <person name="Huo N."/>
            <person name="Gu Y.Q."/>
            <person name="Zhou H."/>
            <person name="Devos K.M."/>
            <person name="Bennetzen J.L."/>
            <person name="Unver T."/>
            <person name="Budak H."/>
            <person name="Gulick P.J."/>
            <person name="Galiba G."/>
            <person name="Kalapos B."/>
            <person name="Nelson D.R."/>
            <person name="Li P."/>
            <person name="You F.M."/>
            <person name="Luo M.C."/>
            <person name="Dvorak J."/>
        </authorList>
    </citation>
    <scope>NUCLEOTIDE SEQUENCE [LARGE SCALE GENOMIC DNA]</scope>
    <source>
        <strain evidence="17">cv. AL8/78</strain>
    </source>
</reference>
<dbReference type="PROSITE" id="PS00436">
    <property type="entry name" value="PEROXIDASE_2"/>
    <property type="match status" value="1"/>
</dbReference>
<dbReference type="InterPro" id="IPR010255">
    <property type="entry name" value="Haem_peroxidase_sf"/>
</dbReference>
<dbReference type="PANTHER" id="PTHR31235">
    <property type="entry name" value="PEROXIDASE 25-RELATED"/>
    <property type="match status" value="1"/>
</dbReference>
<evidence type="ECO:0000256" key="12">
    <source>
        <dbReference type="PIRSR" id="PIRSR600823-3"/>
    </source>
</evidence>
<feature type="binding site" evidence="12">
    <location>
        <position position="88"/>
    </location>
    <ligand>
        <name>Ca(2+)</name>
        <dbReference type="ChEBI" id="CHEBI:29108"/>
        <label>1</label>
    </ligand>
</feature>
<evidence type="ECO:0000256" key="8">
    <source>
        <dbReference type="ARBA" id="ARBA00023004"/>
    </source>
</evidence>
<keyword evidence="3 15" id="KW-0575">Peroxidase</keyword>
<evidence type="ECO:0000256" key="11">
    <source>
        <dbReference type="PIRSR" id="PIRSR600823-2"/>
    </source>
</evidence>
<dbReference type="Gene3D" id="1.10.520.10">
    <property type="match status" value="1"/>
</dbReference>
<reference evidence="17" key="4">
    <citation type="submission" date="2019-03" db="UniProtKB">
        <authorList>
            <consortium name="EnsemblPlants"/>
        </authorList>
    </citation>
    <scope>IDENTIFICATION</scope>
</reference>
<evidence type="ECO:0000256" key="6">
    <source>
        <dbReference type="ARBA" id="ARBA00022837"/>
    </source>
</evidence>
<dbReference type="GO" id="GO:0020037">
    <property type="term" value="F:heme binding"/>
    <property type="evidence" value="ECO:0007669"/>
    <property type="project" value="UniProtKB-UniRule"/>
</dbReference>
<evidence type="ECO:0000256" key="7">
    <source>
        <dbReference type="ARBA" id="ARBA00023002"/>
    </source>
</evidence>
<dbReference type="STRING" id="200361.A0A452XWX9"/>
<sequence length="358" mass="38742">KYPSSIGNTHLQMVIKLSAGAFAVSVWLSLAFFVGHGQPVLADGGGGKKHDVADTVKKEVAIAMKKNPRIGAALVRLLFHDCWVHGCDGSVLLDKTPDGGSTEKDAMNNIGLEGFDLIDRIKDKLGESVSCADIVVLAARDATSILSRGNIAYNVTTGRKDGVRSSAAAADAVLPPSTFNFTQLKANFAARNFTQTELVVLSGAHAVGVAHLSSFRDRLDNATATPISVRYQNALRDHVEDKTTAAVPDPTEMNNIRDMEFAFRNASGYNATGVDTSRAARGVLDNSYYHANLQNKVLFRSDWELRNDTTGAAGRDMREFRDDAAGWYVLFGKAMAKLSEIPAEGSRFEIRKNCRTTN</sequence>
<feature type="binding site" evidence="12">
    <location>
        <position position="81"/>
    </location>
    <ligand>
        <name>Ca(2+)</name>
        <dbReference type="ChEBI" id="CHEBI:29108"/>
        <label>1</label>
    </ligand>
</feature>
<evidence type="ECO:0000259" key="16">
    <source>
        <dbReference type="PROSITE" id="PS50873"/>
    </source>
</evidence>
<organism evidence="17 18">
    <name type="scientific">Aegilops tauschii subsp. strangulata</name>
    <name type="common">Goatgrass</name>
    <dbReference type="NCBI Taxonomy" id="200361"/>
    <lineage>
        <taxon>Eukaryota</taxon>
        <taxon>Viridiplantae</taxon>
        <taxon>Streptophyta</taxon>
        <taxon>Embryophyta</taxon>
        <taxon>Tracheophyta</taxon>
        <taxon>Spermatophyta</taxon>
        <taxon>Magnoliopsida</taxon>
        <taxon>Liliopsida</taxon>
        <taxon>Poales</taxon>
        <taxon>Poaceae</taxon>
        <taxon>BOP clade</taxon>
        <taxon>Pooideae</taxon>
        <taxon>Triticodae</taxon>
        <taxon>Triticeae</taxon>
        <taxon>Triticinae</taxon>
        <taxon>Aegilops</taxon>
    </lineage>
</organism>
<dbReference type="PRINTS" id="PR00461">
    <property type="entry name" value="PLPEROXIDASE"/>
</dbReference>
<dbReference type="InterPro" id="IPR019794">
    <property type="entry name" value="Peroxidases_AS"/>
</dbReference>
<evidence type="ECO:0000256" key="4">
    <source>
        <dbReference type="ARBA" id="ARBA00022617"/>
    </source>
</evidence>
<reference evidence="17" key="3">
    <citation type="journal article" date="2017" name="Nature">
        <title>Genome sequence of the progenitor of the wheat D genome Aegilops tauschii.</title>
        <authorList>
            <person name="Luo M.C."/>
            <person name="Gu Y.Q."/>
            <person name="Puiu D."/>
            <person name="Wang H."/>
            <person name="Twardziok S.O."/>
            <person name="Deal K.R."/>
            <person name="Huo N."/>
            <person name="Zhu T."/>
            <person name="Wang L."/>
            <person name="Wang Y."/>
            <person name="McGuire P.E."/>
            <person name="Liu S."/>
            <person name="Long H."/>
            <person name="Ramasamy R.K."/>
            <person name="Rodriguez J.C."/>
            <person name="Van S.L."/>
            <person name="Yuan L."/>
            <person name="Wang Z."/>
            <person name="Xia Z."/>
            <person name="Xiao L."/>
            <person name="Anderson O.D."/>
            <person name="Ouyang S."/>
            <person name="Liang Y."/>
            <person name="Zimin A.V."/>
            <person name="Pertea G."/>
            <person name="Qi P."/>
            <person name="Bennetzen J.L."/>
            <person name="Dai X."/>
            <person name="Dawson M.W."/>
            <person name="Muller H.G."/>
            <person name="Kugler K."/>
            <person name="Rivarola-Duarte L."/>
            <person name="Spannagl M."/>
            <person name="Mayer K.F.X."/>
            <person name="Lu F.H."/>
            <person name="Bevan M.W."/>
            <person name="Leroy P."/>
            <person name="Li P."/>
            <person name="You F.M."/>
            <person name="Sun Q."/>
            <person name="Liu Z."/>
            <person name="Lyons E."/>
            <person name="Wicker T."/>
            <person name="Salzberg S.L."/>
            <person name="Devos K.M."/>
            <person name="Dvorak J."/>
        </authorList>
    </citation>
    <scope>NUCLEOTIDE SEQUENCE [LARGE SCALE GENOMIC DNA]</scope>
    <source>
        <strain evidence="17">cv. AL8/78</strain>
    </source>
</reference>
<evidence type="ECO:0000256" key="10">
    <source>
        <dbReference type="PIRSR" id="PIRSR600823-1"/>
    </source>
</evidence>
<evidence type="ECO:0000313" key="17">
    <source>
        <dbReference type="EnsemblPlants" id="AET1Gv20196300.1"/>
    </source>
</evidence>
<comment type="function">
    <text evidence="15">Removal of H(2)O(2), oxidation of toxic reductants, biosynthesis and degradation of lignin, suberization, auxin catabolism, response to environmental stresses such as wounding, pathogen attack and oxidative stress.</text>
</comment>
<keyword evidence="5 12" id="KW-0479">Metal-binding</keyword>
<keyword evidence="7 15" id="KW-0560">Oxidoreductase</keyword>
<feature type="binding site" evidence="11">
    <location>
        <position position="175"/>
    </location>
    <ligand>
        <name>substrate</name>
    </ligand>
</feature>
<dbReference type="EC" id="1.11.1.7" evidence="15"/>
<evidence type="ECO:0000256" key="14">
    <source>
        <dbReference type="PIRSR" id="PIRSR600823-5"/>
    </source>
</evidence>
<dbReference type="GO" id="GO:0140825">
    <property type="term" value="F:lactoperoxidase activity"/>
    <property type="evidence" value="ECO:0007669"/>
    <property type="project" value="UniProtKB-EC"/>
</dbReference>
<dbReference type="AlphaFoldDB" id="A0A452XWX9"/>
<dbReference type="FunFam" id="1.10.520.10:FF:000015">
    <property type="entry name" value="Peroxidase"/>
    <property type="match status" value="1"/>
</dbReference>
<dbReference type="GO" id="GO:0046872">
    <property type="term" value="F:metal ion binding"/>
    <property type="evidence" value="ECO:0007669"/>
    <property type="project" value="UniProtKB-UniRule"/>
</dbReference>
<evidence type="ECO:0000256" key="3">
    <source>
        <dbReference type="ARBA" id="ARBA00022559"/>
    </source>
</evidence>
<name>A0A452XWX9_AEGTS</name>
<feature type="binding site" evidence="12">
    <location>
        <position position="103"/>
    </location>
    <ligand>
        <name>Ca(2+)</name>
        <dbReference type="ChEBI" id="CHEBI:29108"/>
        <label>1</label>
    </ligand>
</feature>
<comment type="catalytic activity">
    <reaction evidence="1 15">
        <text>2 a phenolic donor + H2O2 = 2 a phenolic radical donor + 2 H2O</text>
        <dbReference type="Rhea" id="RHEA:56136"/>
        <dbReference type="ChEBI" id="CHEBI:15377"/>
        <dbReference type="ChEBI" id="CHEBI:16240"/>
        <dbReference type="ChEBI" id="CHEBI:139520"/>
        <dbReference type="ChEBI" id="CHEBI:139521"/>
        <dbReference type="EC" id="1.11.1.7"/>
    </reaction>
</comment>
<dbReference type="Pfam" id="PF00141">
    <property type="entry name" value="peroxidase"/>
    <property type="match status" value="1"/>
</dbReference>
<comment type="similarity">
    <text evidence="15">Belongs to the peroxidase family. Classical plant (class III) peroxidase subfamily.</text>
</comment>
<keyword evidence="15" id="KW-0964">Secreted</keyword>
<feature type="binding site" description="axial binding residue" evidence="12">
    <location>
        <position position="205"/>
    </location>
    <ligand>
        <name>heme b</name>
        <dbReference type="ChEBI" id="CHEBI:60344"/>
    </ligand>
    <ligandPart>
        <name>Fe</name>
        <dbReference type="ChEBI" id="CHEBI:18248"/>
    </ligandPart>
</feature>
<dbReference type="Proteomes" id="UP000015105">
    <property type="component" value="Chromosome 1D"/>
</dbReference>
<comment type="subcellular location">
    <subcellularLocation>
        <location evidence="15">Secreted</location>
    </subcellularLocation>
</comment>
<dbReference type="GO" id="GO:0005576">
    <property type="term" value="C:extracellular region"/>
    <property type="evidence" value="ECO:0007669"/>
    <property type="project" value="UniProtKB-SubCell"/>
</dbReference>
<feature type="disulfide bond" evidence="14">
    <location>
        <begin position="82"/>
        <end position="87"/>
    </location>
</feature>
<comment type="cofactor">
    <cofactor evidence="12 15">
        <name>heme b</name>
        <dbReference type="ChEBI" id="CHEBI:60344"/>
    </cofactor>
    <text evidence="12 15">Binds 1 heme b (iron(II)-protoporphyrin IX) group per subunit.</text>
</comment>
<reference evidence="18" key="2">
    <citation type="journal article" date="2017" name="Nat. Plants">
        <title>The Aegilops tauschii genome reveals multiple impacts of transposons.</title>
        <authorList>
            <person name="Zhao G."/>
            <person name="Zou C."/>
            <person name="Li K."/>
            <person name="Wang K."/>
            <person name="Li T."/>
            <person name="Gao L."/>
            <person name="Zhang X."/>
            <person name="Wang H."/>
            <person name="Yang Z."/>
            <person name="Liu X."/>
            <person name="Jiang W."/>
            <person name="Mao L."/>
            <person name="Kong X."/>
            <person name="Jiao Y."/>
            <person name="Jia J."/>
        </authorList>
    </citation>
    <scope>NUCLEOTIDE SEQUENCE [LARGE SCALE GENOMIC DNA]</scope>
    <source>
        <strain evidence="18">cv. AL8/78</strain>
    </source>
</reference>
<comment type="similarity">
    <text evidence="2">Belongs to the peroxidase family. Ascorbate peroxidase subfamily.</text>
</comment>
<feature type="binding site" evidence="12">
    <location>
        <position position="285"/>
    </location>
    <ligand>
        <name>Ca(2+)</name>
        <dbReference type="ChEBI" id="CHEBI:29108"/>
        <label>2</label>
    </ligand>
</feature>
<feature type="disulfide bond" evidence="14">
    <location>
        <begin position="131"/>
        <end position="354"/>
    </location>
</feature>
<evidence type="ECO:0000256" key="1">
    <source>
        <dbReference type="ARBA" id="ARBA00000189"/>
    </source>
</evidence>
<dbReference type="Gene3D" id="1.10.420.10">
    <property type="entry name" value="Peroxidase, domain 2"/>
    <property type="match status" value="1"/>
</dbReference>
<keyword evidence="14" id="KW-1015">Disulfide bond</keyword>
<reference evidence="18" key="1">
    <citation type="journal article" date="2014" name="Science">
        <title>Ancient hybridizations among the ancestral genomes of bread wheat.</title>
        <authorList>
            <consortium name="International Wheat Genome Sequencing Consortium,"/>
            <person name="Marcussen T."/>
            <person name="Sandve S.R."/>
            <person name="Heier L."/>
            <person name="Spannagl M."/>
            <person name="Pfeifer M."/>
            <person name="Jakobsen K.S."/>
            <person name="Wulff B.B."/>
            <person name="Steuernagel B."/>
            <person name="Mayer K.F."/>
            <person name="Olsen O.A."/>
        </authorList>
    </citation>
    <scope>NUCLEOTIDE SEQUENCE [LARGE SCALE GENOMIC DNA]</scope>
    <source>
        <strain evidence="18">cv. AL8/78</strain>
    </source>
</reference>
<dbReference type="PRINTS" id="PR00458">
    <property type="entry name" value="PEROXIDASE"/>
</dbReference>
<dbReference type="PROSITE" id="PS00435">
    <property type="entry name" value="PEROXIDASE_1"/>
    <property type="match status" value="1"/>
</dbReference>
<feature type="binding site" evidence="12">
    <location>
        <position position="86"/>
    </location>
    <ligand>
        <name>Ca(2+)</name>
        <dbReference type="ChEBI" id="CHEBI:29108"/>
        <label>1</label>
    </ligand>
</feature>
<keyword evidence="6 12" id="KW-0106">Calcium</keyword>
<proteinExistence type="inferred from homology"/>
<dbReference type="SUPFAM" id="SSF48113">
    <property type="entry name" value="Heme-dependent peroxidases"/>
    <property type="match status" value="1"/>
</dbReference>
<evidence type="ECO:0000313" key="18">
    <source>
        <dbReference type="Proteomes" id="UP000015105"/>
    </source>
</evidence>
<dbReference type="GO" id="GO:0006979">
    <property type="term" value="P:response to oxidative stress"/>
    <property type="evidence" value="ECO:0007669"/>
    <property type="project" value="UniProtKB-UniRule"/>
</dbReference>
<dbReference type="InterPro" id="IPR000823">
    <property type="entry name" value="Peroxidase_pln"/>
</dbReference>
<evidence type="ECO:0000256" key="9">
    <source>
        <dbReference type="ARBA" id="ARBA00023324"/>
    </source>
</evidence>
<evidence type="ECO:0000256" key="13">
    <source>
        <dbReference type="PIRSR" id="PIRSR600823-4"/>
    </source>
</evidence>
<evidence type="ECO:0000256" key="15">
    <source>
        <dbReference type="RuleBase" id="RU362060"/>
    </source>
</evidence>
<dbReference type="InterPro" id="IPR019793">
    <property type="entry name" value="Peroxidases_heam-ligand_BS"/>
</dbReference>
<feature type="site" description="Transition state stabilizer" evidence="13">
    <location>
        <position position="76"/>
    </location>
</feature>
<dbReference type="PROSITE" id="PS50873">
    <property type="entry name" value="PEROXIDASE_4"/>
    <property type="match status" value="1"/>
</dbReference>
<dbReference type="EnsemblPlants" id="AET1Gv20196300.1">
    <property type="protein sequence ID" value="AET1Gv20196300.1"/>
    <property type="gene ID" value="AET1Gv20196300"/>
</dbReference>
<accession>A0A452XWX9</accession>
<keyword evidence="8 12" id="KW-0408">Iron</keyword>
<keyword evidence="4 15" id="KW-0349">Heme</keyword>
<comment type="cofactor">
    <cofactor evidence="12 15">
        <name>Ca(2+)</name>
        <dbReference type="ChEBI" id="CHEBI:29108"/>
    </cofactor>
    <text evidence="12 15">Binds 2 calcium ions per subunit.</text>
</comment>
<keyword evidence="9 15" id="KW-0376">Hydrogen peroxide</keyword>
<feature type="active site" description="Proton acceptor" evidence="10">
    <location>
        <position position="80"/>
    </location>
</feature>